<keyword evidence="3" id="KW-1185">Reference proteome</keyword>
<comment type="caution">
    <text evidence="2">The sequence shown here is derived from an EMBL/GenBank/DDBJ whole genome shotgun (WGS) entry which is preliminary data.</text>
</comment>
<evidence type="ECO:0000313" key="2">
    <source>
        <dbReference type="EMBL" id="KAJ8467558.1"/>
    </source>
</evidence>
<reference evidence="2 3" key="1">
    <citation type="submission" date="2022-12" db="EMBL/GenBank/DDBJ databases">
        <title>Chromosome-scale assembly of the Ensete ventricosum genome.</title>
        <authorList>
            <person name="Dussert Y."/>
            <person name="Stocks J."/>
            <person name="Wendawek A."/>
            <person name="Woldeyes F."/>
            <person name="Nichols R.A."/>
            <person name="Borrell J.S."/>
        </authorList>
    </citation>
    <scope>NUCLEOTIDE SEQUENCE [LARGE SCALE GENOMIC DNA]</scope>
    <source>
        <strain evidence="3">cv. Maze</strain>
        <tissue evidence="2">Seeds</tissue>
    </source>
</reference>
<proteinExistence type="predicted"/>
<evidence type="ECO:0008006" key="4">
    <source>
        <dbReference type="Google" id="ProtNLM"/>
    </source>
</evidence>
<accession>A0AAV8Q368</accession>
<dbReference type="EMBL" id="JAQQAF010000008">
    <property type="protein sequence ID" value="KAJ8467558.1"/>
    <property type="molecule type" value="Genomic_DNA"/>
</dbReference>
<dbReference type="PANTHER" id="PTHR34458">
    <property type="entry name" value="POLLEN OLE E 1 ALLERGEN AND EXTENSIN FAMILY PROTEIN-RELATED"/>
    <property type="match status" value="1"/>
</dbReference>
<feature type="signal peptide" evidence="1">
    <location>
        <begin position="1"/>
        <end position="24"/>
    </location>
</feature>
<evidence type="ECO:0000256" key="1">
    <source>
        <dbReference type="SAM" id="SignalP"/>
    </source>
</evidence>
<organism evidence="2 3">
    <name type="scientific">Ensete ventricosum</name>
    <name type="common">Abyssinian banana</name>
    <name type="synonym">Musa ensete</name>
    <dbReference type="NCBI Taxonomy" id="4639"/>
    <lineage>
        <taxon>Eukaryota</taxon>
        <taxon>Viridiplantae</taxon>
        <taxon>Streptophyta</taxon>
        <taxon>Embryophyta</taxon>
        <taxon>Tracheophyta</taxon>
        <taxon>Spermatophyta</taxon>
        <taxon>Magnoliopsida</taxon>
        <taxon>Liliopsida</taxon>
        <taxon>Zingiberales</taxon>
        <taxon>Musaceae</taxon>
        <taxon>Ensete</taxon>
    </lineage>
</organism>
<dbReference type="InterPro" id="IPR040404">
    <property type="entry name" value="Phylloplanin-like"/>
</dbReference>
<sequence length="185" mass="18226">MALTRPSLLPVLMFVGVLASVAFAQQGKIAVIGTVPCGTATATATVAAKSMPAFPNATVQVQCGSSVIASTTTNSNGAFAMLLSEQTSTVSDLLSSCKLVIPTPVSTCDASLRATGKLQSPLQLLSGTGLDGLLGNKSLLGDIFGKGGLLGDVFGKGGLLGGILGGDDGLLGGILGPSKYTVAGN</sequence>
<dbReference type="AlphaFoldDB" id="A0AAV8Q368"/>
<keyword evidence="1" id="KW-0732">Signal</keyword>
<gene>
    <name evidence="2" type="ORF">OPV22_030110</name>
</gene>
<dbReference type="Proteomes" id="UP001222027">
    <property type="component" value="Unassembled WGS sequence"/>
</dbReference>
<feature type="chain" id="PRO_5043978646" description="Phylloplanin" evidence="1">
    <location>
        <begin position="25"/>
        <end position="185"/>
    </location>
</feature>
<name>A0AAV8Q368_ENSVE</name>
<dbReference type="Pfam" id="PF01190">
    <property type="entry name" value="Pollen_Ole_e_1"/>
    <property type="match status" value="1"/>
</dbReference>
<dbReference type="PANTHER" id="PTHR34458:SF5">
    <property type="entry name" value="POLLEN OLE E 1 ALLERGEN AND EXTENSIN FAMILY PROTEIN"/>
    <property type="match status" value="1"/>
</dbReference>
<protein>
    <recommendedName>
        <fullName evidence="4">Phylloplanin</fullName>
    </recommendedName>
</protein>
<evidence type="ECO:0000313" key="3">
    <source>
        <dbReference type="Proteomes" id="UP001222027"/>
    </source>
</evidence>